<proteinExistence type="predicted"/>
<reference evidence="7 8" key="1">
    <citation type="submission" date="2018-05" db="EMBL/GenBank/DDBJ databases">
        <title>A metagenomic window into the 2 km-deep terrestrial subsurface aquifer revealed taxonomically and functionally diverse microbial community comprising novel uncultured bacterial lineages.</title>
        <authorList>
            <person name="Kadnikov V.V."/>
            <person name="Mardanov A.V."/>
            <person name="Beletsky A.V."/>
            <person name="Banks D."/>
            <person name="Pimenov N.V."/>
            <person name="Frank Y.A."/>
            <person name="Karnachuk O.V."/>
            <person name="Ravin N.V."/>
        </authorList>
    </citation>
    <scope>NUCLEOTIDE SEQUENCE [LARGE SCALE GENOMIC DNA]</scope>
    <source>
        <strain evidence="7">BY5</strain>
    </source>
</reference>
<comment type="caution">
    <text evidence="7">The sequence shown here is derived from an EMBL/GenBank/DDBJ whole genome shotgun (WGS) entry which is preliminary data.</text>
</comment>
<accession>A0A367ZU49</accession>
<evidence type="ECO:0000256" key="1">
    <source>
        <dbReference type="ARBA" id="ARBA00022741"/>
    </source>
</evidence>
<dbReference type="AlphaFoldDB" id="A0A367ZU49"/>
<dbReference type="SUPFAM" id="SSF52540">
    <property type="entry name" value="P-loop containing nucleoside triphosphate hydrolases"/>
    <property type="match status" value="2"/>
</dbReference>
<name>A0A367ZU49_9BACT</name>
<dbReference type="InterPro" id="IPR057342">
    <property type="entry name" value="DEXDc_RapA"/>
</dbReference>
<evidence type="ECO:0000259" key="6">
    <source>
        <dbReference type="PROSITE" id="PS51194"/>
    </source>
</evidence>
<evidence type="ECO:0000259" key="5">
    <source>
        <dbReference type="PROSITE" id="PS51192"/>
    </source>
</evidence>
<evidence type="ECO:0000313" key="8">
    <source>
        <dbReference type="Proteomes" id="UP000252355"/>
    </source>
</evidence>
<dbReference type="Gene3D" id="3.40.50.300">
    <property type="entry name" value="P-loop containing nucleotide triphosphate hydrolases"/>
    <property type="match status" value="1"/>
</dbReference>
<dbReference type="Proteomes" id="UP000252355">
    <property type="component" value="Unassembled WGS sequence"/>
</dbReference>
<evidence type="ECO:0000256" key="2">
    <source>
        <dbReference type="ARBA" id="ARBA00022801"/>
    </source>
</evidence>
<dbReference type="PROSITE" id="PS51194">
    <property type="entry name" value="HELICASE_CTER"/>
    <property type="match status" value="1"/>
</dbReference>
<keyword evidence="3 7" id="KW-0347">Helicase</keyword>
<gene>
    <name evidence="7" type="ORF">OZSIB_0710</name>
</gene>
<dbReference type="SMART" id="SM00490">
    <property type="entry name" value="HELICc"/>
    <property type="match status" value="1"/>
</dbReference>
<dbReference type="CDD" id="cd18793">
    <property type="entry name" value="SF2_C_SNF"/>
    <property type="match status" value="1"/>
</dbReference>
<dbReference type="Pfam" id="PF00176">
    <property type="entry name" value="SNF2-rel_dom"/>
    <property type="match status" value="1"/>
</dbReference>
<sequence length="713" mass="81925">MPIESTTRDRRVKSPLINVASADARSVTFQVKGKAFQEGYLFLSPAMQALFPFKEDLSSVTFIDEDEVVHSAIFHRARGYMVCLTFGEWWERHPLKEGDLLGIELIDLSARQYRLRHLKPQTAPAVDPAGEVSLQVRPVVDFPLTYNPSNLEVLRKLILGEFSPYAETGLILRGEEMNAPAPGEELMALKTCFGVTAYEHQLQTVRTVLERMNGRALLADEVGLGKTIEAGLVLKEYLLRGLVKRVLILTPASLITQWQQELKTKFDLHFKNHQEISDWEDSDLVIASLDTAKSQKNQKAVQKIQYDLLIIDEAHKLKNKKTQNWKFVNSIKTKYLLMLTATPIQNDLLELFNLIAILKPGLLSTQQKFKADFLTNRDKRIPKNSAKLRQMLSEIMIRHRRSDTMIKFPQRFVHTESIALNPDEARLYEELTEFIRRRYFTLPTQNNPRGINRLTLILLQKLMGSSTQALERALTKMINSNFYKDDFDQSLRRLLEMARNTSLSRKAEVLLDLVGKVDSKVIIFTQFRGTQDFLRDLLTRHGYSISIFNGQLSQSEKDACIESFRTKNQILISTESGGEGRNLQFCKVLINYDLPWNPMRIEQRIGRIHRLGQTEDVHIINLNAKDTIESYVLELLDRKINLFRLIIGELEMILGNLHSKKTLEQIIIDIVTLSPNREAMKRKFLSLGNKLEKALKTHQDITQAQEEIFHGGE</sequence>
<dbReference type="InterPro" id="IPR038718">
    <property type="entry name" value="SNF2-like_sf"/>
</dbReference>
<dbReference type="InterPro" id="IPR049730">
    <property type="entry name" value="SNF2/RAD54-like_C"/>
</dbReference>
<dbReference type="Gene3D" id="3.40.50.10810">
    <property type="entry name" value="Tandem AAA-ATPase domain"/>
    <property type="match status" value="1"/>
</dbReference>
<dbReference type="Pfam" id="PF00271">
    <property type="entry name" value="Helicase_C"/>
    <property type="match status" value="1"/>
</dbReference>
<keyword evidence="1" id="KW-0547">Nucleotide-binding</keyword>
<keyword evidence="4" id="KW-0067">ATP-binding</keyword>
<dbReference type="InterPro" id="IPR014001">
    <property type="entry name" value="Helicase_ATP-bd"/>
</dbReference>
<dbReference type="PROSITE" id="PS51192">
    <property type="entry name" value="HELICASE_ATP_BIND_1"/>
    <property type="match status" value="1"/>
</dbReference>
<dbReference type="CDD" id="cd18011">
    <property type="entry name" value="DEXDc_RapA"/>
    <property type="match status" value="1"/>
</dbReference>
<feature type="domain" description="Helicase C-terminal" evidence="6">
    <location>
        <begin position="509"/>
        <end position="651"/>
    </location>
</feature>
<dbReference type="SMART" id="SM00487">
    <property type="entry name" value="DEXDc"/>
    <property type="match status" value="1"/>
</dbReference>
<dbReference type="GO" id="GO:0004386">
    <property type="term" value="F:helicase activity"/>
    <property type="evidence" value="ECO:0007669"/>
    <property type="project" value="UniProtKB-KW"/>
</dbReference>
<evidence type="ECO:0000313" key="7">
    <source>
        <dbReference type="EMBL" id="RCK81576.1"/>
    </source>
</evidence>
<dbReference type="PANTHER" id="PTHR10799">
    <property type="entry name" value="SNF2/RAD54 HELICASE FAMILY"/>
    <property type="match status" value="1"/>
</dbReference>
<dbReference type="GO" id="GO:0016787">
    <property type="term" value="F:hydrolase activity"/>
    <property type="evidence" value="ECO:0007669"/>
    <property type="project" value="UniProtKB-KW"/>
</dbReference>
<dbReference type="InterPro" id="IPR000330">
    <property type="entry name" value="SNF2_N"/>
</dbReference>
<dbReference type="EMBL" id="QOQW01000001">
    <property type="protein sequence ID" value="RCK81576.1"/>
    <property type="molecule type" value="Genomic_DNA"/>
</dbReference>
<keyword evidence="2" id="KW-0378">Hydrolase</keyword>
<evidence type="ECO:0000256" key="3">
    <source>
        <dbReference type="ARBA" id="ARBA00022806"/>
    </source>
</evidence>
<protein>
    <submittedName>
        <fullName evidence="7">Superfamily II DNA/RNA helicase</fullName>
    </submittedName>
</protein>
<dbReference type="GO" id="GO:0005524">
    <property type="term" value="F:ATP binding"/>
    <property type="evidence" value="ECO:0007669"/>
    <property type="project" value="UniProtKB-KW"/>
</dbReference>
<dbReference type="InterPro" id="IPR027417">
    <property type="entry name" value="P-loop_NTPase"/>
</dbReference>
<dbReference type="InterPro" id="IPR001650">
    <property type="entry name" value="Helicase_C-like"/>
</dbReference>
<feature type="domain" description="Helicase ATP-binding" evidence="5">
    <location>
        <begin position="207"/>
        <end position="361"/>
    </location>
</feature>
<organism evidence="7 8">
    <name type="scientific">Candidatus Ozemobacter sibiricus</name>
    <dbReference type="NCBI Taxonomy" id="2268124"/>
    <lineage>
        <taxon>Bacteria</taxon>
        <taxon>Candidatus Ozemobacteria</taxon>
        <taxon>Candidatus Ozemobacterales</taxon>
        <taxon>Candidatus Ozemobacteraceae</taxon>
        <taxon>Candidatus Ozemobacter</taxon>
    </lineage>
</organism>
<evidence type="ECO:0000256" key="4">
    <source>
        <dbReference type="ARBA" id="ARBA00022840"/>
    </source>
</evidence>